<evidence type="ECO:0000256" key="8">
    <source>
        <dbReference type="ARBA" id="ARBA00023034"/>
    </source>
</evidence>
<evidence type="ECO:0000256" key="9">
    <source>
        <dbReference type="ARBA" id="ARBA00023136"/>
    </source>
</evidence>
<evidence type="ECO:0000313" key="13">
    <source>
        <dbReference type="Proteomes" id="UP000749559"/>
    </source>
</evidence>
<feature type="compositionally biased region" description="Polar residues" evidence="10">
    <location>
        <begin position="423"/>
        <end position="511"/>
    </location>
</feature>
<keyword evidence="6" id="KW-0735">Signal-anchor</keyword>
<dbReference type="EMBL" id="CAIIXF020000004">
    <property type="protein sequence ID" value="CAH1782052.1"/>
    <property type="molecule type" value="Genomic_DNA"/>
</dbReference>
<dbReference type="GO" id="GO:0016758">
    <property type="term" value="F:hexosyltransferase activity"/>
    <property type="evidence" value="ECO:0007669"/>
    <property type="project" value="InterPro"/>
</dbReference>
<keyword evidence="5 11" id="KW-0812">Transmembrane</keyword>
<dbReference type="InterPro" id="IPR002659">
    <property type="entry name" value="Glyco_trans_31"/>
</dbReference>
<dbReference type="Proteomes" id="UP000749559">
    <property type="component" value="Unassembled WGS sequence"/>
</dbReference>
<feature type="compositionally biased region" description="Polar residues" evidence="10">
    <location>
        <begin position="525"/>
        <end position="536"/>
    </location>
</feature>
<sequence length="536" mass="61515">MVCNVLKVAYKMIDLKQCFIKCVLVAGILMAIVKIIVIQSSVEKHPRFKQIKSINYSSYRTQQEQRDISRHKIWDSLRCASIAKMQKKPTLKPREADSNVPPELYHLNWTNSFLDAYKVVKWPKWDICKVREEENLLLLFVISHKAAKPMRDAIRNTFGSVKKFSSWQIRTVFLYGDANNSVLPNEIDEDLLIGNVPDGYQHMTEKDAFGFKWIQLYCPRAKYVFRITHDVFVNLTKVINYLNDILEQNVTRLYHGHPVYNSTIRHGGKSKLLSPTHMQWKISYPTYIAGCGILFSQSVIRDLHFLLCKLPICFPDDTYFGALMEVLGVPATGHKKYVLRFYDKEEVRLGQDPKNVAVVIHTKTTLVHYYNVSYPINIQKLLWEVYLDKDPPITPKRNTPELNSPKRYTSSSKLNTPKRKTQNVKLKNTPTFNSSTAKLNTQKLSPQKPNTSAVKLKNTPTLNSSTAKLNTQKLKLSPQKNHTSAAKLNTPKLNSSTAKLNTQKRNSQKLNPQKPHPRAAKLNTPKLNISTPKLNI</sequence>
<dbReference type="AlphaFoldDB" id="A0A8J1YBQ6"/>
<proteinExistence type="inferred from homology"/>
<keyword evidence="4" id="KW-0808">Transferase</keyword>
<organism evidence="12 13">
    <name type="scientific">Owenia fusiformis</name>
    <name type="common">Polychaete worm</name>
    <dbReference type="NCBI Taxonomy" id="6347"/>
    <lineage>
        <taxon>Eukaryota</taxon>
        <taxon>Metazoa</taxon>
        <taxon>Spiralia</taxon>
        <taxon>Lophotrochozoa</taxon>
        <taxon>Annelida</taxon>
        <taxon>Polychaeta</taxon>
        <taxon>Sedentaria</taxon>
        <taxon>Canalipalpata</taxon>
        <taxon>Sabellida</taxon>
        <taxon>Oweniida</taxon>
        <taxon>Oweniidae</taxon>
        <taxon>Owenia</taxon>
    </lineage>
</organism>
<keyword evidence="3" id="KW-0328">Glycosyltransferase</keyword>
<evidence type="ECO:0000256" key="3">
    <source>
        <dbReference type="ARBA" id="ARBA00022676"/>
    </source>
</evidence>
<accession>A0A8J1YBQ6</accession>
<comment type="caution">
    <text evidence="12">The sequence shown here is derived from an EMBL/GenBank/DDBJ whole genome shotgun (WGS) entry which is preliminary data.</text>
</comment>
<feature type="region of interest" description="Disordered" evidence="10">
    <location>
        <begin position="393"/>
        <end position="536"/>
    </location>
</feature>
<dbReference type="Gene3D" id="3.90.550.50">
    <property type="match status" value="1"/>
</dbReference>
<dbReference type="OrthoDB" id="6052873at2759"/>
<dbReference type="GO" id="GO:0000139">
    <property type="term" value="C:Golgi membrane"/>
    <property type="evidence" value="ECO:0007669"/>
    <property type="project" value="UniProtKB-SubCell"/>
</dbReference>
<feature type="compositionally biased region" description="Polar residues" evidence="10">
    <location>
        <begin position="396"/>
        <end position="415"/>
    </location>
</feature>
<keyword evidence="7 11" id="KW-1133">Transmembrane helix</keyword>
<evidence type="ECO:0000256" key="6">
    <source>
        <dbReference type="ARBA" id="ARBA00022968"/>
    </source>
</evidence>
<keyword evidence="9 11" id="KW-0472">Membrane</keyword>
<evidence type="ECO:0000256" key="11">
    <source>
        <dbReference type="SAM" id="Phobius"/>
    </source>
</evidence>
<dbReference type="PANTHER" id="PTHR11214">
    <property type="entry name" value="BETA-1,3-N-ACETYLGLUCOSAMINYLTRANSFERASE"/>
    <property type="match status" value="1"/>
</dbReference>
<dbReference type="PANTHER" id="PTHR11214:SF376">
    <property type="entry name" value="HEXOSYLTRANSFERASE"/>
    <property type="match status" value="1"/>
</dbReference>
<keyword evidence="8" id="KW-0333">Golgi apparatus</keyword>
<name>A0A8J1YBQ6_OWEFU</name>
<evidence type="ECO:0000256" key="10">
    <source>
        <dbReference type="SAM" id="MobiDB-lite"/>
    </source>
</evidence>
<dbReference type="Pfam" id="PF01762">
    <property type="entry name" value="Galactosyl_T"/>
    <property type="match status" value="1"/>
</dbReference>
<evidence type="ECO:0000256" key="5">
    <source>
        <dbReference type="ARBA" id="ARBA00022692"/>
    </source>
</evidence>
<evidence type="ECO:0000256" key="7">
    <source>
        <dbReference type="ARBA" id="ARBA00022989"/>
    </source>
</evidence>
<keyword evidence="13" id="KW-1185">Reference proteome</keyword>
<evidence type="ECO:0000313" key="12">
    <source>
        <dbReference type="EMBL" id="CAH1782052.1"/>
    </source>
</evidence>
<evidence type="ECO:0000256" key="4">
    <source>
        <dbReference type="ARBA" id="ARBA00022679"/>
    </source>
</evidence>
<comment type="subcellular location">
    <subcellularLocation>
        <location evidence="1">Golgi apparatus membrane</location>
        <topology evidence="1">Single-pass type II membrane protein</topology>
    </subcellularLocation>
</comment>
<feature type="transmembrane region" description="Helical" evidence="11">
    <location>
        <begin position="18"/>
        <end position="37"/>
    </location>
</feature>
<dbReference type="GO" id="GO:0006493">
    <property type="term" value="P:protein O-linked glycosylation"/>
    <property type="evidence" value="ECO:0007669"/>
    <property type="project" value="TreeGrafter"/>
</dbReference>
<evidence type="ECO:0000256" key="2">
    <source>
        <dbReference type="ARBA" id="ARBA00008661"/>
    </source>
</evidence>
<comment type="similarity">
    <text evidence="2">Belongs to the glycosyltransferase 31 family.</text>
</comment>
<gene>
    <name evidence="12" type="ORF">OFUS_LOCUS8539</name>
</gene>
<evidence type="ECO:0000256" key="1">
    <source>
        <dbReference type="ARBA" id="ARBA00004323"/>
    </source>
</evidence>
<protein>
    <submittedName>
        <fullName evidence="12">Uncharacterized protein</fullName>
    </submittedName>
</protein>
<reference evidence="12" key="1">
    <citation type="submission" date="2022-03" db="EMBL/GenBank/DDBJ databases">
        <authorList>
            <person name="Martin C."/>
        </authorList>
    </citation>
    <scope>NUCLEOTIDE SEQUENCE</scope>
</reference>